<organism evidence="2 3">
    <name type="scientific">Boothiomyces macroporosus</name>
    <dbReference type="NCBI Taxonomy" id="261099"/>
    <lineage>
        <taxon>Eukaryota</taxon>
        <taxon>Fungi</taxon>
        <taxon>Fungi incertae sedis</taxon>
        <taxon>Chytridiomycota</taxon>
        <taxon>Chytridiomycota incertae sedis</taxon>
        <taxon>Chytridiomycetes</taxon>
        <taxon>Rhizophydiales</taxon>
        <taxon>Terramycetaceae</taxon>
        <taxon>Boothiomyces</taxon>
    </lineage>
</organism>
<protein>
    <submittedName>
        <fullName evidence="2">Arginyl-tRNA--protein transferase 1</fullName>
    </submittedName>
</protein>
<proteinExistence type="predicted"/>
<accession>A0AAD5UIL3</accession>
<gene>
    <name evidence="2" type="primary">ATE1_1</name>
    <name evidence="2" type="ORF">HK103_003339</name>
</gene>
<dbReference type="GO" id="GO:0004057">
    <property type="term" value="F:arginyl-tRNA--protein transferase activity"/>
    <property type="evidence" value="ECO:0007669"/>
    <property type="project" value="InterPro"/>
</dbReference>
<dbReference type="Proteomes" id="UP001210925">
    <property type="component" value="Unassembled WGS sequence"/>
</dbReference>
<evidence type="ECO:0000313" key="3">
    <source>
        <dbReference type="Proteomes" id="UP001210925"/>
    </source>
</evidence>
<evidence type="ECO:0000313" key="2">
    <source>
        <dbReference type="EMBL" id="KAJ3258745.1"/>
    </source>
</evidence>
<dbReference type="Pfam" id="PF04376">
    <property type="entry name" value="ATE_N"/>
    <property type="match status" value="1"/>
</dbReference>
<keyword evidence="3" id="KW-1185">Reference proteome</keyword>
<feature type="domain" description="N-end aminoacyl transferase N-terminal" evidence="1">
    <location>
        <begin position="13"/>
        <end position="84"/>
    </location>
</feature>
<dbReference type="InterPro" id="IPR030700">
    <property type="entry name" value="N-end_Aminoacyl_Trfase"/>
</dbReference>
<dbReference type="AlphaFoldDB" id="A0AAD5UIL3"/>
<dbReference type="PANTHER" id="PTHR21367:SF1">
    <property type="entry name" value="ARGINYL-TRNA--PROTEIN TRANSFERASE 1"/>
    <property type="match status" value="1"/>
</dbReference>
<sequence length="181" mass="20417">MYSIAYLAGNSSHECGYCHSEAETSKSYGVLGFNISVEHYQFMIDKGWRRSGNYIYKPNISETCCPQYSIKLDCLEFEPTKSQSKVLKKVQKYLLSSDLKPSDRAIPTPDSTATTKNISADFIKPKLDVPISTPQFPEMKKVQTPIKPSKPVLSRKSGIENLVETIENNPANKIKLEVRDF</sequence>
<comment type="caution">
    <text evidence="2">The sequence shown here is derived from an EMBL/GenBank/DDBJ whole genome shotgun (WGS) entry which is preliminary data.</text>
</comment>
<dbReference type="EMBL" id="JADGKB010000024">
    <property type="protein sequence ID" value="KAJ3258745.1"/>
    <property type="molecule type" value="Genomic_DNA"/>
</dbReference>
<name>A0AAD5UIL3_9FUNG</name>
<dbReference type="GO" id="GO:0005737">
    <property type="term" value="C:cytoplasm"/>
    <property type="evidence" value="ECO:0007669"/>
    <property type="project" value="TreeGrafter"/>
</dbReference>
<dbReference type="PANTHER" id="PTHR21367">
    <property type="entry name" value="ARGININE-TRNA-PROTEIN TRANSFERASE 1"/>
    <property type="match status" value="1"/>
</dbReference>
<reference evidence="2" key="1">
    <citation type="submission" date="2020-05" db="EMBL/GenBank/DDBJ databases">
        <title>Phylogenomic resolution of chytrid fungi.</title>
        <authorList>
            <person name="Stajich J.E."/>
            <person name="Amses K."/>
            <person name="Simmons R."/>
            <person name="Seto K."/>
            <person name="Myers J."/>
            <person name="Bonds A."/>
            <person name="Quandt C.A."/>
            <person name="Barry K."/>
            <person name="Liu P."/>
            <person name="Grigoriev I."/>
            <person name="Longcore J.E."/>
            <person name="James T.Y."/>
        </authorList>
    </citation>
    <scope>NUCLEOTIDE SEQUENCE</scope>
    <source>
        <strain evidence="2">PLAUS21</strain>
    </source>
</reference>
<dbReference type="InterPro" id="IPR007471">
    <property type="entry name" value="N-end_Aminoacyl_Trfase_N"/>
</dbReference>
<keyword evidence="2" id="KW-0808">Transferase</keyword>
<evidence type="ECO:0000259" key="1">
    <source>
        <dbReference type="Pfam" id="PF04376"/>
    </source>
</evidence>